<reference evidence="1 2" key="1">
    <citation type="submission" date="2019-11" db="EMBL/GenBank/DDBJ databases">
        <title>Comparative genomics of hydrocarbon-degrading Desulfosarcina strains.</title>
        <authorList>
            <person name="Watanabe M."/>
            <person name="Kojima H."/>
            <person name="Fukui M."/>
        </authorList>
    </citation>
    <scope>NUCLEOTIDE SEQUENCE [LARGE SCALE GENOMIC DNA]</scope>
    <source>
        <strain evidence="1 2">28bB2T</strain>
    </source>
</reference>
<organism evidence="1 2">
    <name type="scientific">Desulfosarcina ovata subsp. sediminis</name>
    <dbReference type="NCBI Taxonomy" id="885957"/>
    <lineage>
        <taxon>Bacteria</taxon>
        <taxon>Pseudomonadati</taxon>
        <taxon>Thermodesulfobacteriota</taxon>
        <taxon>Desulfobacteria</taxon>
        <taxon>Desulfobacterales</taxon>
        <taxon>Desulfosarcinaceae</taxon>
        <taxon>Desulfosarcina</taxon>
    </lineage>
</organism>
<dbReference type="AlphaFoldDB" id="A0A5K7ZGD3"/>
<name>A0A5K7ZGD3_9BACT</name>
<sequence>MSPADLDEFKTISRRVSLNIPQNCPWRWDKEFNLALTVIDSKDEIMVELPLALEFANKWDFSTIYEAEAPLRDFFQAGFGIIPGQKVFTTDPIDGIVLYVAWWPWGDEERISLRLGLMSISGNKLDHTEMKKRVCHWLGLEQ</sequence>
<accession>A0A5K7ZGD3</accession>
<proteinExistence type="predicted"/>
<evidence type="ECO:0000313" key="1">
    <source>
        <dbReference type="EMBL" id="BBO80016.1"/>
    </source>
</evidence>
<dbReference type="KEGG" id="dov:DSCO28_05820"/>
<protein>
    <submittedName>
        <fullName evidence="1">Uncharacterized protein</fullName>
    </submittedName>
</protein>
<dbReference type="RefSeq" id="WP_155308799.1">
    <property type="nucleotide sequence ID" value="NZ_AP021876.1"/>
</dbReference>
<gene>
    <name evidence="1" type="ORF">DSCO28_05820</name>
</gene>
<dbReference type="EMBL" id="AP021876">
    <property type="protein sequence ID" value="BBO80016.1"/>
    <property type="molecule type" value="Genomic_DNA"/>
</dbReference>
<evidence type="ECO:0000313" key="2">
    <source>
        <dbReference type="Proteomes" id="UP000425960"/>
    </source>
</evidence>
<dbReference type="Proteomes" id="UP000425960">
    <property type="component" value="Chromosome"/>
</dbReference>